<evidence type="ECO:0000313" key="2">
    <source>
        <dbReference type="Proteomes" id="UP000241769"/>
    </source>
</evidence>
<proteinExistence type="predicted"/>
<accession>A0A2P6N678</accession>
<name>A0A2P6N678_9EUKA</name>
<evidence type="ECO:0000313" key="1">
    <source>
        <dbReference type="EMBL" id="PRP79454.1"/>
    </source>
</evidence>
<organism evidence="1 2">
    <name type="scientific">Planoprotostelium fungivorum</name>
    <dbReference type="NCBI Taxonomy" id="1890364"/>
    <lineage>
        <taxon>Eukaryota</taxon>
        <taxon>Amoebozoa</taxon>
        <taxon>Evosea</taxon>
        <taxon>Variosea</taxon>
        <taxon>Cavosteliida</taxon>
        <taxon>Cavosteliaceae</taxon>
        <taxon>Planoprotostelium</taxon>
    </lineage>
</organism>
<protein>
    <submittedName>
        <fullName evidence="1">Uncharacterized protein</fullName>
    </submittedName>
</protein>
<comment type="caution">
    <text evidence="1">The sequence shown here is derived from an EMBL/GenBank/DDBJ whole genome shotgun (WGS) entry which is preliminary data.</text>
</comment>
<reference evidence="1 2" key="1">
    <citation type="journal article" date="2018" name="Genome Biol. Evol.">
        <title>Multiple Roots of Fruiting Body Formation in Amoebozoa.</title>
        <authorList>
            <person name="Hillmann F."/>
            <person name="Forbes G."/>
            <person name="Novohradska S."/>
            <person name="Ferling I."/>
            <person name="Riege K."/>
            <person name="Groth M."/>
            <person name="Westermann M."/>
            <person name="Marz M."/>
            <person name="Spaller T."/>
            <person name="Winckler T."/>
            <person name="Schaap P."/>
            <person name="Glockner G."/>
        </authorList>
    </citation>
    <scope>NUCLEOTIDE SEQUENCE [LARGE SCALE GENOMIC DNA]</scope>
    <source>
        <strain evidence="1 2">Jena</strain>
    </source>
</reference>
<dbReference type="Proteomes" id="UP000241769">
    <property type="component" value="Unassembled WGS sequence"/>
</dbReference>
<dbReference type="InParanoid" id="A0A2P6N678"/>
<sequence>MGVIPLPSRTTTTFYPLYSYKPGVCGLGGRKVDLYDGTLASAPGPSDSIQELYLFPNCGTPSYQGTVIQYAVACAAQTALPHDQCQAYNNNQSQPFQQFYKFTCGGSASYRAPNEAPSTVLAMLKSPGGAVVLWCYMMLKSPARTVLFWTVLVKTTRNFCWEERPQELVECRVYDAELELSWSYKPLCGDVHLTTGRVSRLVDSRHDASDVQCETSSWSR</sequence>
<keyword evidence="2" id="KW-1185">Reference proteome</keyword>
<dbReference type="EMBL" id="MDYQ01000184">
    <property type="protein sequence ID" value="PRP79454.1"/>
    <property type="molecule type" value="Genomic_DNA"/>
</dbReference>
<gene>
    <name evidence="1" type="ORF">PROFUN_08215</name>
</gene>
<dbReference type="AlphaFoldDB" id="A0A2P6N678"/>